<proteinExistence type="predicted"/>
<keyword evidence="2" id="KW-1185">Reference proteome</keyword>
<dbReference type="OrthoDB" id="1493937at2"/>
<gene>
    <name evidence="1" type="ORF">FAM09_26450</name>
</gene>
<organism evidence="1 2">
    <name type="scientific">Niastella caeni</name>
    <dbReference type="NCBI Taxonomy" id="2569763"/>
    <lineage>
        <taxon>Bacteria</taxon>
        <taxon>Pseudomonadati</taxon>
        <taxon>Bacteroidota</taxon>
        <taxon>Chitinophagia</taxon>
        <taxon>Chitinophagales</taxon>
        <taxon>Chitinophagaceae</taxon>
        <taxon>Niastella</taxon>
    </lineage>
</organism>
<name>A0A4S8HDH7_9BACT</name>
<dbReference type="RefSeq" id="WP_136580177.1">
    <property type="nucleotide sequence ID" value="NZ_STFF01000010.1"/>
</dbReference>
<evidence type="ECO:0000313" key="1">
    <source>
        <dbReference type="EMBL" id="THU32987.1"/>
    </source>
</evidence>
<accession>A0A4S8HDH7</accession>
<dbReference type="EMBL" id="STFF01000010">
    <property type="protein sequence ID" value="THU32987.1"/>
    <property type="molecule type" value="Genomic_DNA"/>
</dbReference>
<dbReference type="AlphaFoldDB" id="A0A4S8HDH7"/>
<sequence>MNSINFQILCAGPGLGFYVPGLKLCDQLRERGVSADVDVIEGLLLDEKQDNVAKAKKLFHENFTFAKTAQLVAKDLSPFLDRDKVSKLFSAWDKKDIRKFVLFSGFWLPIIDEYVDKGSYKSFTVVLCHVDCDYSTSWGLFPNVNSEYIQLWVCNWETKAVNFHFETALHGNLSYNGIYNNLLVHGGGWGIGNYQDAVAELIDSPYSLNILGYQHKDLNMTSCRCKYFYLDPNWKNWIKDDGGNCQYPSIKSVGDEFTELYDSTKVISFDDLCNESGAIVSKPGGGTLIDSLSFETPLIILDPFGEYEQKNGLLWELLGLGISFNDWKRDGFSNKILLDIHQNLKRKKKDTISIAEYLIEL</sequence>
<comment type="caution">
    <text evidence="1">The sequence shown here is derived from an EMBL/GenBank/DDBJ whole genome shotgun (WGS) entry which is preliminary data.</text>
</comment>
<evidence type="ECO:0000313" key="2">
    <source>
        <dbReference type="Proteomes" id="UP000306918"/>
    </source>
</evidence>
<dbReference type="Proteomes" id="UP000306918">
    <property type="component" value="Unassembled WGS sequence"/>
</dbReference>
<reference evidence="1 2" key="1">
    <citation type="submission" date="2019-04" db="EMBL/GenBank/DDBJ databases">
        <title>Niastella caeni sp. nov., isolated from activated sludge.</title>
        <authorList>
            <person name="Sheng M."/>
        </authorList>
    </citation>
    <scope>NUCLEOTIDE SEQUENCE [LARGE SCALE GENOMIC DNA]</scope>
    <source>
        <strain evidence="1 2">HX-2-15</strain>
    </source>
</reference>
<protein>
    <recommendedName>
        <fullName evidence="3">UDP-glucuronosyltransferase</fullName>
    </recommendedName>
</protein>
<evidence type="ECO:0008006" key="3">
    <source>
        <dbReference type="Google" id="ProtNLM"/>
    </source>
</evidence>